<evidence type="ECO:0000259" key="2">
    <source>
        <dbReference type="Pfam" id="PF09084"/>
    </source>
</evidence>
<dbReference type="SUPFAM" id="SSF53850">
    <property type="entry name" value="Periplasmic binding protein-like II"/>
    <property type="match status" value="1"/>
</dbReference>
<feature type="domain" description="SsuA/THI5-like" evidence="2">
    <location>
        <begin position="43"/>
        <end position="262"/>
    </location>
</feature>
<dbReference type="Proteomes" id="UP000886752">
    <property type="component" value="Unassembled WGS sequence"/>
</dbReference>
<name>A0A9D1PX03_9BACT</name>
<protein>
    <submittedName>
        <fullName evidence="3">ABC transporter substrate-binding protein</fullName>
    </submittedName>
</protein>
<proteinExistence type="predicted"/>
<evidence type="ECO:0000256" key="1">
    <source>
        <dbReference type="SAM" id="SignalP"/>
    </source>
</evidence>
<dbReference type="AlphaFoldDB" id="A0A9D1PX03"/>
<feature type="chain" id="PRO_5039345498" evidence="1">
    <location>
        <begin position="27"/>
        <end position="358"/>
    </location>
</feature>
<evidence type="ECO:0000313" key="4">
    <source>
        <dbReference type="Proteomes" id="UP000886752"/>
    </source>
</evidence>
<dbReference type="Gene3D" id="3.40.190.10">
    <property type="entry name" value="Periplasmic binding protein-like II"/>
    <property type="match status" value="2"/>
</dbReference>
<comment type="caution">
    <text evidence="3">The sequence shown here is derived from an EMBL/GenBank/DDBJ whole genome shotgun (WGS) entry which is preliminary data.</text>
</comment>
<gene>
    <name evidence="3" type="ORF">H9894_04450</name>
</gene>
<sequence>MRLKLLRTLCAAFLCVSFLLAPSAGAAPLQKVATAWMSAQETFPIWYAKDQGWDKEAGLDLDLLWFNSGMDTLNTLPAGSWVFAGVGAIPAVMGALRYDISVIALCNDEAAANAVLVRPDSPIAKVRGFNRDYPDIHGSPETVKGATILTTTVSSSHYALDKWLKALGLSEKDVTIKNMDQAAALAAFDYGVGDAVVLWAPLTYVGTSRGWVVAATPRETGNPLPLLLVANRSYAEKNPEVTAKFVELYLRGIEYIKTTPQEELLPVYLRFYTEWAGSEYTPELARRDLSAHILYSLDEQLKLFDISNGPSKVQQWLSTVAEFFFSTGRISRAELARVHGSAYVTSTFLQMARKDGAR</sequence>
<dbReference type="EMBL" id="DXHV01000047">
    <property type="protein sequence ID" value="HIW00420.1"/>
    <property type="molecule type" value="Genomic_DNA"/>
</dbReference>
<evidence type="ECO:0000313" key="3">
    <source>
        <dbReference type="EMBL" id="HIW00420.1"/>
    </source>
</evidence>
<dbReference type="InterPro" id="IPR015168">
    <property type="entry name" value="SsuA/THI5"/>
</dbReference>
<dbReference type="Pfam" id="PF09084">
    <property type="entry name" value="NMT1"/>
    <property type="match status" value="1"/>
</dbReference>
<dbReference type="PANTHER" id="PTHR30024">
    <property type="entry name" value="ALIPHATIC SULFONATES-BINDING PROTEIN-RELATED"/>
    <property type="match status" value="1"/>
</dbReference>
<organism evidence="3 4">
    <name type="scientific">Candidatus Desulfovibrio intestinipullorum</name>
    <dbReference type="NCBI Taxonomy" id="2838536"/>
    <lineage>
        <taxon>Bacteria</taxon>
        <taxon>Pseudomonadati</taxon>
        <taxon>Thermodesulfobacteriota</taxon>
        <taxon>Desulfovibrionia</taxon>
        <taxon>Desulfovibrionales</taxon>
        <taxon>Desulfovibrionaceae</taxon>
        <taxon>Desulfovibrio</taxon>
    </lineage>
</organism>
<feature type="signal peptide" evidence="1">
    <location>
        <begin position="1"/>
        <end position="26"/>
    </location>
</feature>
<accession>A0A9D1PX03</accession>
<keyword evidence="1" id="KW-0732">Signal</keyword>
<reference evidence="3" key="2">
    <citation type="submission" date="2021-04" db="EMBL/GenBank/DDBJ databases">
        <authorList>
            <person name="Gilroy R."/>
        </authorList>
    </citation>
    <scope>NUCLEOTIDE SEQUENCE</scope>
    <source>
        <strain evidence="3">ChiHecec2B26-446</strain>
    </source>
</reference>
<reference evidence="3" key="1">
    <citation type="journal article" date="2021" name="PeerJ">
        <title>Extensive microbial diversity within the chicken gut microbiome revealed by metagenomics and culture.</title>
        <authorList>
            <person name="Gilroy R."/>
            <person name="Ravi A."/>
            <person name="Getino M."/>
            <person name="Pursley I."/>
            <person name="Horton D.L."/>
            <person name="Alikhan N.F."/>
            <person name="Baker D."/>
            <person name="Gharbi K."/>
            <person name="Hall N."/>
            <person name="Watson M."/>
            <person name="Adriaenssens E.M."/>
            <person name="Foster-Nyarko E."/>
            <person name="Jarju S."/>
            <person name="Secka A."/>
            <person name="Antonio M."/>
            <person name="Oren A."/>
            <person name="Chaudhuri R.R."/>
            <person name="La Ragione R."/>
            <person name="Hildebrand F."/>
            <person name="Pallen M.J."/>
        </authorList>
    </citation>
    <scope>NUCLEOTIDE SEQUENCE</scope>
    <source>
        <strain evidence="3">ChiHecec2B26-446</strain>
    </source>
</reference>